<proteinExistence type="inferred from homology"/>
<evidence type="ECO:0000313" key="8">
    <source>
        <dbReference type="EMBL" id="KAK7858502.1"/>
    </source>
</evidence>
<dbReference type="CDD" id="cd23509">
    <property type="entry name" value="Gnk2-like"/>
    <property type="match status" value="3"/>
</dbReference>
<evidence type="ECO:0000259" key="7">
    <source>
        <dbReference type="PROSITE" id="PS51473"/>
    </source>
</evidence>
<sequence>MVRELISLKLTLSISQLRSLKLTLFTAAGPDHRQRRCHRSSTSLTHQPSQAANQPQTHAAICLDPATDRLKPLLFANPLQSHRDTELRRDLTYFTGIMNGDIEIDLQLLGTSQNTPMSISDSPLPPPPQVENASSTKGKRGFNFSVEEDKLLVAAWLNTSVDAINRRNSQLRFTKNKCRMVDSLNPSSSHFLLKMSSLHFTFSIYLLTFALFLQTIFGDIPLYNICSSSVNFTSNDQYESNLRKLLGNLNYQTPSLGFGLGSVGWYQYQTYGIALCRGDVAAADCKACVNDASNEIHKLCPYDKGAIIWYDNCLLKYSNKDFLGQVDNENWFFMSNVQNVSEPTIFNQKTRELLSQLAKDASFTTKKYAVGELELGKSTKLYGLAQCTWDLSTVECLQCLDDAIGQLPSCCDEKEGGRVIGGSCNVRYEIYPFTLQPQTARRVLMMPAMKFTNFAHMIKYSNKDFLGQVDNENWFFMSNVQNVSEPTIFNQKTRELLSQLAKDASFTTKRYAVGELELGKSTKLYGLAQCTWDLSTVECLQCLDDAIGQLPSCCDEKEGGRVIGGSCNIRYEIYPF</sequence>
<dbReference type="PANTHER" id="PTHR32411">
    <property type="entry name" value="CYSTEINE-RICH REPEAT SECRETORY PROTEIN 38-RELATED"/>
    <property type="match status" value="1"/>
</dbReference>
<keyword evidence="3" id="KW-0732">Signal</keyword>
<evidence type="ECO:0000256" key="6">
    <source>
        <dbReference type="SAM" id="MobiDB-lite"/>
    </source>
</evidence>
<dbReference type="InterPro" id="IPR050581">
    <property type="entry name" value="CRR_secretory_protein"/>
</dbReference>
<feature type="region of interest" description="Disordered" evidence="6">
    <location>
        <begin position="33"/>
        <end position="54"/>
    </location>
</feature>
<feature type="domain" description="Gnk2-homologous" evidence="7">
    <location>
        <begin position="471"/>
        <end position="576"/>
    </location>
</feature>
<evidence type="ECO:0000256" key="2">
    <source>
        <dbReference type="ARBA" id="ARBA00022525"/>
    </source>
</evidence>
<comment type="caution">
    <text evidence="8">The sequence shown here is derived from an EMBL/GenBank/DDBJ whole genome shotgun (WGS) entry which is preliminary data.</text>
</comment>
<name>A0AAW0M4W2_QUESU</name>
<feature type="domain" description="Gnk2-homologous" evidence="7">
    <location>
        <begin position="220"/>
        <end position="322"/>
    </location>
</feature>
<reference evidence="8" key="1">
    <citation type="submission" date="2017-12" db="EMBL/GenBank/DDBJ databases">
        <authorList>
            <person name="Barbosa P."/>
            <person name="Usie A."/>
            <person name="Ramos A.M."/>
        </authorList>
    </citation>
    <scope>NUCLEOTIDE SEQUENCE</scope>
    <source>
        <strain evidence="8">HL8</strain>
        <tissue evidence="8">Leaves</tissue>
    </source>
</reference>
<dbReference type="PANTHER" id="PTHR32411:SF43">
    <property type="entry name" value="CYSTEINE-RICH REPEAT SECRETORY PROTEIN 38"/>
    <property type="match status" value="1"/>
</dbReference>
<dbReference type="EMBL" id="PKMF04000019">
    <property type="protein sequence ID" value="KAK7858502.1"/>
    <property type="molecule type" value="Genomic_DNA"/>
</dbReference>
<reference evidence="8" key="2">
    <citation type="journal article" date="2018" name="Sci. Data">
        <title>The draft genome sequence of cork oak.</title>
        <authorList>
            <person name="Ramos A.M."/>
            <person name="Usie A."/>
            <person name="Barbosa P."/>
            <person name="Barros P.M."/>
            <person name="Capote T."/>
            <person name="Chaves I."/>
            <person name="Simoes F."/>
            <person name="Abreu I."/>
            <person name="Carrasquinho I."/>
            <person name="Faro C."/>
            <person name="Guimaraes J.B."/>
            <person name="Mendonca D."/>
            <person name="Nobrega F."/>
            <person name="Rodrigues L."/>
            <person name="Saibo N.J.M."/>
            <person name="Varela M.C."/>
            <person name="Egas C."/>
            <person name="Matos J."/>
            <person name="Miguel C.M."/>
            <person name="Oliveira M.M."/>
            <person name="Ricardo C.P."/>
            <person name="Goncalves S."/>
        </authorList>
    </citation>
    <scope>NUCLEOTIDE SEQUENCE [LARGE SCALE GENOMIC DNA]</scope>
    <source>
        <strain evidence="8">HL8</strain>
    </source>
</reference>
<reference evidence="8" key="3">
    <citation type="submission" date="2023-07" db="EMBL/GenBank/DDBJ databases">
        <title>An improved reference 1 genome and first organelle genomes of Quercus suber.</title>
        <authorList>
            <consortium name="Genosuber Consortium"/>
            <person name="Usie A."/>
            <person name="Serra O."/>
            <person name="Barros P."/>
        </authorList>
    </citation>
    <scope>NUCLEOTIDE SEQUENCE</scope>
    <source>
        <strain evidence="8">HL8</strain>
        <tissue evidence="8">Leaves</tissue>
    </source>
</reference>
<dbReference type="Pfam" id="PF01657">
    <property type="entry name" value="Stress-antifung"/>
    <property type="match status" value="3"/>
</dbReference>
<feature type="non-terminal residue" evidence="8">
    <location>
        <position position="576"/>
    </location>
</feature>
<keyword evidence="2" id="KW-0964">Secreted</keyword>
<evidence type="ECO:0000256" key="1">
    <source>
        <dbReference type="ARBA" id="ARBA00004613"/>
    </source>
</evidence>
<dbReference type="GO" id="GO:0005576">
    <property type="term" value="C:extracellular region"/>
    <property type="evidence" value="ECO:0007669"/>
    <property type="project" value="UniProtKB-SubCell"/>
</dbReference>
<comment type="similarity">
    <text evidence="5">Belongs to the cysteine-rich repeat secretory protein family.</text>
</comment>
<feature type="domain" description="Gnk2-homologous" evidence="7">
    <location>
        <begin position="328"/>
        <end position="433"/>
    </location>
</feature>
<organism evidence="8">
    <name type="scientific">Quercus suber</name>
    <name type="common">Cork oak</name>
    <dbReference type="NCBI Taxonomy" id="58331"/>
    <lineage>
        <taxon>Eukaryota</taxon>
        <taxon>Viridiplantae</taxon>
        <taxon>Streptophyta</taxon>
        <taxon>Embryophyta</taxon>
        <taxon>Tracheophyta</taxon>
        <taxon>Spermatophyta</taxon>
        <taxon>Magnoliopsida</taxon>
        <taxon>eudicotyledons</taxon>
        <taxon>Gunneridae</taxon>
        <taxon>Pentapetalae</taxon>
        <taxon>rosids</taxon>
        <taxon>fabids</taxon>
        <taxon>Fagales</taxon>
        <taxon>Fagaceae</taxon>
        <taxon>Quercus</taxon>
    </lineage>
</organism>
<dbReference type="InterPro" id="IPR038408">
    <property type="entry name" value="GNK2_sf"/>
</dbReference>
<feature type="compositionally biased region" description="Polar residues" evidence="6">
    <location>
        <begin position="40"/>
        <end position="54"/>
    </location>
</feature>
<comment type="subcellular location">
    <subcellularLocation>
        <location evidence="1">Secreted</location>
    </subcellularLocation>
</comment>
<dbReference type="Gene3D" id="3.30.430.20">
    <property type="entry name" value="Gnk2 domain, C-X8-C-X2-C motif"/>
    <property type="match status" value="3"/>
</dbReference>
<keyword evidence="4" id="KW-0677">Repeat</keyword>
<accession>A0AAW0M4W2</accession>
<feature type="region of interest" description="Disordered" evidence="6">
    <location>
        <begin position="115"/>
        <end position="138"/>
    </location>
</feature>
<dbReference type="PROSITE" id="PS51473">
    <property type="entry name" value="GNK2"/>
    <property type="match status" value="3"/>
</dbReference>
<dbReference type="AlphaFoldDB" id="A0AAW0M4W2"/>
<gene>
    <name evidence="8" type="primary">CRRSP38_32</name>
    <name evidence="8" type="ORF">CFP56_012261</name>
</gene>
<evidence type="ECO:0000256" key="5">
    <source>
        <dbReference type="ARBA" id="ARBA00038515"/>
    </source>
</evidence>
<dbReference type="FunFam" id="3.30.430.20:FF:000002">
    <property type="entry name" value="Cysteine-rich receptor-like protein kinase 10"/>
    <property type="match status" value="2"/>
</dbReference>
<evidence type="ECO:0000256" key="4">
    <source>
        <dbReference type="ARBA" id="ARBA00022737"/>
    </source>
</evidence>
<dbReference type="InterPro" id="IPR002902">
    <property type="entry name" value="GNK2"/>
</dbReference>
<evidence type="ECO:0000256" key="3">
    <source>
        <dbReference type="ARBA" id="ARBA00022729"/>
    </source>
</evidence>
<protein>
    <submittedName>
        <fullName evidence="8">Cysteine-rich repeat secretory protein 38</fullName>
    </submittedName>
</protein>